<dbReference type="AlphaFoldDB" id="A1KCE6"/>
<sequence length="217" mass="22353">MKTRLALLPLCAALALNGCATLDDKTQSAGIGAALGCAAGAALATLTNNDAGGGCAAGALVGGIVGYMKARNAEIEEARRATEATTQVKGATVSPVETQQVKVVDTKANKTDTVSAFKSVSVDIPLSQVDTPEGREAVRKLEEYARKTANERGETIDMTVATAPGKGTAAASKVTLMETSEVAGRGTVRRTQVADPRVPANVQRITIEAKNQSRVEV</sequence>
<dbReference type="KEGG" id="azo:azo3886"/>
<dbReference type="Pfam" id="PF13488">
    <property type="entry name" value="Gly-zipper_Omp"/>
    <property type="match status" value="1"/>
</dbReference>
<reference evidence="3 4" key="1">
    <citation type="journal article" date="2006" name="Nat. Biotechnol.">
        <title>Complete genome of the mutualistic, N2-fixing grass endophyte Azoarcus sp. strain BH72.</title>
        <authorList>
            <person name="Krause A."/>
            <person name="Ramakumar A."/>
            <person name="Bartels D."/>
            <person name="Battistoni F."/>
            <person name="Bekel T."/>
            <person name="Boch J."/>
            <person name="Boehm M."/>
            <person name="Friedrich F."/>
            <person name="Hurek T."/>
            <person name="Krause L."/>
            <person name="Linke B."/>
            <person name="McHardy A.C."/>
            <person name="Sarkar A."/>
            <person name="Schneiker S."/>
            <person name="Syed A.A."/>
            <person name="Thauer R."/>
            <person name="Vorhoelter F.-J."/>
            <person name="Weidner S."/>
            <person name="Puehler A."/>
            <person name="Reinhold-Hurek B."/>
            <person name="Kaiser O."/>
            <person name="Goesmann A."/>
        </authorList>
    </citation>
    <scope>NUCLEOTIDE SEQUENCE [LARGE SCALE GENOMIC DNA]</scope>
    <source>
        <strain evidence="3 4">BH72</strain>
    </source>
</reference>
<feature type="chain" id="PRO_5002635568" evidence="1">
    <location>
        <begin position="21"/>
        <end position="217"/>
    </location>
</feature>
<keyword evidence="1" id="KW-0732">Signal</keyword>
<dbReference type="STRING" id="62928.azo3886"/>
<protein>
    <submittedName>
        <fullName evidence="3">Hypothetical secreted protein</fullName>
    </submittedName>
</protein>
<evidence type="ECO:0000313" key="4">
    <source>
        <dbReference type="Proteomes" id="UP000002588"/>
    </source>
</evidence>
<proteinExistence type="predicted"/>
<dbReference type="InterPro" id="IPR039567">
    <property type="entry name" value="Gly-zipper"/>
</dbReference>
<evidence type="ECO:0000259" key="2">
    <source>
        <dbReference type="Pfam" id="PF13488"/>
    </source>
</evidence>
<evidence type="ECO:0000313" key="3">
    <source>
        <dbReference type="EMBL" id="CAL96502.1"/>
    </source>
</evidence>
<name>A1KCE6_AZOSB</name>
<feature type="signal peptide" evidence="1">
    <location>
        <begin position="1"/>
        <end position="20"/>
    </location>
</feature>
<keyword evidence="4" id="KW-1185">Reference proteome</keyword>
<dbReference type="HOGENOM" id="CLU_1270157_0_0_4"/>
<feature type="domain" description="Glycine zipper" evidence="2">
    <location>
        <begin position="31"/>
        <end position="75"/>
    </location>
</feature>
<dbReference type="RefSeq" id="WP_011767608.1">
    <property type="nucleotide sequence ID" value="NC_008702.1"/>
</dbReference>
<dbReference type="eggNOG" id="ENOG5033TW8">
    <property type="taxonomic scope" value="Bacteria"/>
</dbReference>
<accession>A1KCE6</accession>
<dbReference type="Proteomes" id="UP000002588">
    <property type="component" value="Chromosome"/>
</dbReference>
<gene>
    <name evidence="3" type="ordered locus">azo3886</name>
</gene>
<evidence type="ECO:0000256" key="1">
    <source>
        <dbReference type="SAM" id="SignalP"/>
    </source>
</evidence>
<dbReference type="EMBL" id="AM406670">
    <property type="protein sequence ID" value="CAL96502.1"/>
    <property type="molecule type" value="Genomic_DNA"/>
</dbReference>
<dbReference type="KEGG" id="aoa:dqs_4030"/>
<organism evidence="3 4">
    <name type="scientific">Azoarcus sp. (strain BH72)</name>
    <dbReference type="NCBI Taxonomy" id="418699"/>
    <lineage>
        <taxon>Bacteria</taxon>
        <taxon>Pseudomonadati</taxon>
        <taxon>Pseudomonadota</taxon>
        <taxon>Betaproteobacteria</taxon>
        <taxon>Rhodocyclales</taxon>
        <taxon>Zoogloeaceae</taxon>
        <taxon>Azoarcus</taxon>
    </lineage>
</organism>